<feature type="transmembrane region" description="Helical" evidence="4">
    <location>
        <begin position="292"/>
        <end position="312"/>
    </location>
</feature>
<dbReference type="PROSITE" id="PS50043">
    <property type="entry name" value="HTH_LUXR_2"/>
    <property type="match status" value="1"/>
</dbReference>
<dbReference type="InterPro" id="IPR016032">
    <property type="entry name" value="Sig_transdc_resp-reg_C-effctor"/>
</dbReference>
<keyword evidence="1" id="KW-0805">Transcription regulation</keyword>
<dbReference type="RefSeq" id="WP_117284328.1">
    <property type="nucleotide sequence ID" value="NZ_JAMTCE010000017.1"/>
</dbReference>
<keyword evidence="4" id="KW-1133">Transmembrane helix</keyword>
<dbReference type="PANTHER" id="PTHR44688">
    <property type="entry name" value="DNA-BINDING TRANSCRIPTIONAL ACTIVATOR DEVR_DOSR"/>
    <property type="match status" value="1"/>
</dbReference>
<dbReference type="Proteomes" id="UP000278327">
    <property type="component" value="Unassembled WGS sequence"/>
</dbReference>
<feature type="transmembrane region" description="Helical" evidence="4">
    <location>
        <begin position="21"/>
        <end position="44"/>
    </location>
</feature>
<dbReference type="SUPFAM" id="SSF46894">
    <property type="entry name" value="C-terminal effector domain of the bipartite response regulators"/>
    <property type="match status" value="1"/>
</dbReference>
<feature type="transmembrane region" description="Helical" evidence="4">
    <location>
        <begin position="167"/>
        <end position="186"/>
    </location>
</feature>
<reference evidence="6 7" key="1">
    <citation type="journal article" date="2019" name="Microbiol. Resour. Announc.">
        <title>Draft Genome Sequences of Type Strains of Gordonibacter faecihominis, Paraeggerthella hongkongensis, Parvibacter caecicola,Slackia equolifaciens, Slackia faecicanis, and Slackia isoflavoniconvertens.</title>
        <authorList>
            <person name="Danylec N."/>
            <person name="Stoll D.A."/>
            <person name="Dotsch A."/>
            <person name="Huch M."/>
        </authorList>
    </citation>
    <scope>NUCLEOTIDE SEQUENCE [LARGE SCALE GENOMIC DNA]</scope>
    <source>
        <strain evidence="6 7">DSM 18785</strain>
    </source>
</reference>
<dbReference type="GO" id="GO:0003677">
    <property type="term" value="F:DNA binding"/>
    <property type="evidence" value="ECO:0007669"/>
    <property type="project" value="UniProtKB-KW"/>
</dbReference>
<dbReference type="SMART" id="SM00421">
    <property type="entry name" value="HTH_LUXR"/>
    <property type="match status" value="1"/>
</dbReference>
<keyword evidence="2" id="KW-0238">DNA-binding</keyword>
<keyword evidence="4" id="KW-0472">Membrane</keyword>
<evidence type="ECO:0000256" key="2">
    <source>
        <dbReference type="ARBA" id="ARBA00023125"/>
    </source>
</evidence>
<dbReference type="GO" id="GO:0006355">
    <property type="term" value="P:regulation of DNA-templated transcription"/>
    <property type="evidence" value="ECO:0007669"/>
    <property type="project" value="InterPro"/>
</dbReference>
<dbReference type="Gene3D" id="1.10.10.10">
    <property type="entry name" value="Winged helix-like DNA-binding domain superfamily/Winged helix DNA-binding domain"/>
    <property type="match status" value="1"/>
</dbReference>
<keyword evidence="4" id="KW-0812">Transmembrane</keyword>
<comment type="caution">
    <text evidence="6">The sequence shown here is derived from an EMBL/GenBank/DDBJ whole genome shotgun (WGS) entry which is preliminary data.</text>
</comment>
<keyword evidence="3" id="KW-0804">Transcription</keyword>
<accession>A0A3N0APM5</accession>
<gene>
    <name evidence="6" type="ORF">DMP10_11610</name>
</gene>
<dbReference type="PANTHER" id="PTHR44688:SF16">
    <property type="entry name" value="DNA-BINDING TRANSCRIPTIONAL ACTIVATOR DEVR_DOSR"/>
    <property type="match status" value="1"/>
</dbReference>
<dbReference type="EMBL" id="QICA01000026">
    <property type="protein sequence ID" value="RNL35896.1"/>
    <property type="molecule type" value="Genomic_DNA"/>
</dbReference>
<evidence type="ECO:0000313" key="6">
    <source>
        <dbReference type="EMBL" id="RNL35896.1"/>
    </source>
</evidence>
<evidence type="ECO:0000256" key="4">
    <source>
        <dbReference type="SAM" id="Phobius"/>
    </source>
</evidence>
<dbReference type="PRINTS" id="PR00038">
    <property type="entry name" value="HTHLUXR"/>
</dbReference>
<feature type="transmembrane region" description="Helical" evidence="4">
    <location>
        <begin position="263"/>
        <end position="280"/>
    </location>
</feature>
<dbReference type="CDD" id="cd06170">
    <property type="entry name" value="LuxR_C_like"/>
    <property type="match status" value="1"/>
</dbReference>
<feature type="transmembrane region" description="Helical" evidence="4">
    <location>
        <begin position="355"/>
        <end position="374"/>
    </location>
</feature>
<name>A0A3N0APM5_9ACTN</name>
<keyword evidence="7" id="KW-1185">Reference proteome</keyword>
<evidence type="ECO:0000256" key="1">
    <source>
        <dbReference type="ARBA" id="ARBA00023015"/>
    </source>
</evidence>
<feature type="transmembrane region" description="Helical" evidence="4">
    <location>
        <begin position="56"/>
        <end position="73"/>
    </location>
</feature>
<organism evidence="6 7">
    <name type="scientific">Adlercreutzia equolifaciens subsp. celatus DSM 18785</name>
    <dbReference type="NCBI Taxonomy" id="1121021"/>
    <lineage>
        <taxon>Bacteria</taxon>
        <taxon>Bacillati</taxon>
        <taxon>Actinomycetota</taxon>
        <taxon>Coriobacteriia</taxon>
        <taxon>Eggerthellales</taxon>
        <taxon>Eggerthellaceae</taxon>
        <taxon>Adlercreutzia</taxon>
    </lineage>
</organism>
<dbReference type="AlphaFoldDB" id="A0A3N0APM5"/>
<feature type="transmembrane region" description="Helical" evidence="4">
    <location>
        <begin position="144"/>
        <end position="161"/>
    </location>
</feature>
<dbReference type="Pfam" id="PF00196">
    <property type="entry name" value="GerE"/>
    <property type="match status" value="1"/>
</dbReference>
<feature type="transmembrane region" description="Helical" evidence="4">
    <location>
        <begin position="207"/>
        <end position="224"/>
    </location>
</feature>
<protein>
    <recommendedName>
        <fullName evidence="5">HTH luxR-type domain-containing protein</fullName>
    </recommendedName>
</protein>
<feature type="transmembrane region" description="Helical" evidence="4">
    <location>
        <begin position="111"/>
        <end position="132"/>
    </location>
</feature>
<evidence type="ECO:0000259" key="5">
    <source>
        <dbReference type="PROSITE" id="PS50043"/>
    </source>
</evidence>
<evidence type="ECO:0000313" key="7">
    <source>
        <dbReference type="Proteomes" id="UP000278327"/>
    </source>
</evidence>
<evidence type="ECO:0000256" key="3">
    <source>
        <dbReference type="ARBA" id="ARBA00023163"/>
    </source>
</evidence>
<dbReference type="InterPro" id="IPR000792">
    <property type="entry name" value="Tscrpt_reg_LuxR_C"/>
</dbReference>
<proteinExistence type="predicted"/>
<feature type="domain" description="HTH luxR-type" evidence="5">
    <location>
        <begin position="409"/>
        <end position="474"/>
    </location>
</feature>
<sequence length="474" mass="50700">MAESMTEAEDRRALLRGGRRYICAYGCARAWATLTFTGATGAGVLGAPPSGFDPHLTFDVTFIAISVLLVLLFRRLVPLNENRTVKAVSFGCMVAASLLCVLAAWVPGAALGLTVAGSLAAGVGYGLFLLLAAEVLATFSLLRIFLFLSGAMLLGSVITFFCEGLGGIQAQAVLVLLPLLAALYLCGAYEHVPAADRPKHGVPKFSYPWKLFVLYGLYAFAYGMRANQLVAGAGRHSSASTFILMAVLFATAYFASKRFNIGLLYRSPVVLMVCGFLLVPTESLLGTAASSYLIAISYSLMSFLVMFLLFDIAKRLGVAIVAFMAIKNAEQLLQMAGGGATDALGMLGLSAATEALAVTVVVSVLILAATVLLFSEKELASKWGVDILEEGGLIERTAEEERVGQRVEELSATYRLSPREQEVLALLAEGKTGRVIQQELFIAEGTFKAHTRHIYEKMGINSRKELFELLGVSS</sequence>
<feature type="transmembrane region" description="Helical" evidence="4">
    <location>
        <begin position="85"/>
        <end position="105"/>
    </location>
</feature>
<dbReference type="InterPro" id="IPR036388">
    <property type="entry name" value="WH-like_DNA-bd_sf"/>
</dbReference>
<feature type="transmembrane region" description="Helical" evidence="4">
    <location>
        <begin position="236"/>
        <end position="256"/>
    </location>
</feature>